<dbReference type="EMBL" id="HBUE01033160">
    <property type="protein sequence ID" value="CAG6457706.1"/>
    <property type="molecule type" value="Transcribed_RNA"/>
</dbReference>
<dbReference type="AlphaFoldDB" id="A0A8D8F453"/>
<reference evidence="1" key="1">
    <citation type="submission" date="2021-05" db="EMBL/GenBank/DDBJ databases">
        <authorList>
            <person name="Alioto T."/>
            <person name="Alioto T."/>
            <person name="Gomez Garrido J."/>
        </authorList>
    </citation>
    <scope>NUCLEOTIDE SEQUENCE</scope>
</reference>
<proteinExistence type="predicted"/>
<organism evidence="1">
    <name type="scientific">Culex pipiens</name>
    <name type="common">House mosquito</name>
    <dbReference type="NCBI Taxonomy" id="7175"/>
    <lineage>
        <taxon>Eukaryota</taxon>
        <taxon>Metazoa</taxon>
        <taxon>Ecdysozoa</taxon>
        <taxon>Arthropoda</taxon>
        <taxon>Hexapoda</taxon>
        <taxon>Insecta</taxon>
        <taxon>Pterygota</taxon>
        <taxon>Neoptera</taxon>
        <taxon>Endopterygota</taxon>
        <taxon>Diptera</taxon>
        <taxon>Nematocera</taxon>
        <taxon>Culicoidea</taxon>
        <taxon>Culicidae</taxon>
        <taxon>Culicinae</taxon>
        <taxon>Culicini</taxon>
        <taxon>Culex</taxon>
        <taxon>Culex</taxon>
    </lineage>
</organism>
<evidence type="ECO:0000313" key="1">
    <source>
        <dbReference type="EMBL" id="CAG6457706.1"/>
    </source>
</evidence>
<name>A0A8D8F453_CULPI</name>
<protein>
    <submittedName>
        <fullName evidence="1">(northern house mosquito) hypothetical protein</fullName>
    </submittedName>
</protein>
<accession>A0A8D8F453</accession>
<sequence length="131" mass="15985">MRSCTTEKRGKRKVWNVSRRRSQIGKKYYLQKCYNKTNTPTNRQPTRVATTRTRLWKRFIFILYLNSENLRVLFFLLTRGCWFELDSLTTRKGLTSRLERSATMFVVELFFCFHFTRQLRKYIYLKSKVCI</sequence>